<dbReference type="InterPro" id="IPR036010">
    <property type="entry name" value="2Fe-2S_ferredoxin-like_sf"/>
</dbReference>
<keyword evidence="4" id="KW-0408">Iron</keyword>
<dbReference type="CDD" id="cd00207">
    <property type="entry name" value="fer2"/>
    <property type="match status" value="1"/>
</dbReference>
<dbReference type="Gene3D" id="1.10.150.120">
    <property type="entry name" value="[2Fe-2S]-binding domain"/>
    <property type="match status" value="1"/>
</dbReference>
<dbReference type="PANTHER" id="PTHR44379">
    <property type="entry name" value="OXIDOREDUCTASE WITH IRON-SULFUR SUBUNIT"/>
    <property type="match status" value="1"/>
</dbReference>
<evidence type="ECO:0000256" key="2">
    <source>
        <dbReference type="ARBA" id="ARBA00022723"/>
    </source>
</evidence>
<dbReference type="PROSITE" id="PS00197">
    <property type="entry name" value="2FE2S_FER_1"/>
    <property type="match status" value="1"/>
</dbReference>
<name>A0A238X0D8_9FLAO</name>
<feature type="domain" description="2Fe-2S ferredoxin-type" evidence="6">
    <location>
        <begin position="3"/>
        <end position="79"/>
    </location>
</feature>
<evidence type="ECO:0000313" key="7">
    <source>
        <dbReference type="EMBL" id="SNR52061.1"/>
    </source>
</evidence>
<dbReference type="Gene3D" id="3.10.20.30">
    <property type="match status" value="1"/>
</dbReference>
<evidence type="ECO:0000259" key="6">
    <source>
        <dbReference type="PROSITE" id="PS51085"/>
    </source>
</evidence>
<organism evidence="7 8">
    <name type="scientific">Lutibacter flavus</name>
    <dbReference type="NCBI Taxonomy" id="691689"/>
    <lineage>
        <taxon>Bacteria</taxon>
        <taxon>Pseudomonadati</taxon>
        <taxon>Bacteroidota</taxon>
        <taxon>Flavobacteriia</taxon>
        <taxon>Flavobacteriales</taxon>
        <taxon>Flavobacteriaceae</taxon>
        <taxon>Lutibacter</taxon>
    </lineage>
</organism>
<keyword evidence="5" id="KW-0411">Iron-sulfur</keyword>
<keyword evidence="1" id="KW-0001">2Fe-2S</keyword>
<dbReference type="InterPro" id="IPR001041">
    <property type="entry name" value="2Fe-2S_ferredoxin-type"/>
</dbReference>
<dbReference type="FunFam" id="1.10.150.120:FF:000003">
    <property type="entry name" value="Carbon monoxide dehydrogenase, small subunit"/>
    <property type="match status" value="1"/>
</dbReference>
<keyword evidence="8" id="KW-1185">Reference proteome</keyword>
<evidence type="ECO:0000256" key="1">
    <source>
        <dbReference type="ARBA" id="ARBA00022714"/>
    </source>
</evidence>
<dbReference type="PANTHER" id="PTHR44379:SF2">
    <property type="entry name" value="BLR6218 PROTEIN"/>
    <property type="match status" value="1"/>
</dbReference>
<evidence type="ECO:0000313" key="8">
    <source>
        <dbReference type="Proteomes" id="UP000198412"/>
    </source>
</evidence>
<dbReference type="GO" id="GO:0051537">
    <property type="term" value="F:2 iron, 2 sulfur cluster binding"/>
    <property type="evidence" value="ECO:0007669"/>
    <property type="project" value="UniProtKB-KW"/>
</dbReference>
<dbReference type="InterPro" id="IPR036884">
    <property type="entry name" value="2Fe-2S-bd_dom_sf"/>
</dbReference>
<dbReference type="Pfam" id="PF00111">
    <property type="entry name" value="Fer2"/>
    <property type="match status" value="1"/>
</dbReference>
<keyword evidence="2" id="KW-0479">Metal-binding</keyword>
<dbReference type="Proteomes" id="UP000198412">
    <property type="component" value="Unassembled WGS sequence"/>
</dbReference>
<dbReference type="Pfam" id="PF01799">
    <property type="entry name" value="Fer2_2"/>
    <property type="match status" value="1"/>
</dbReference>
<proteinExistence type="predicted"/>
<sequence>MKQTISFKLNDQNVSVDVNGDESLLTVIRTYLDKTGTKFGCGLGDCGACTILIDNEATRSCMVIVEDIEGKEIITIEGLASGEILHPIQKAFVTLDALQCGFCTPGMIMNALGLLIKNPTPTRDEIIYGMEENLCRCGSYNRIIDAIQLAAKEMNQKVKI</sequence>
<dbReference type="InterPro" id="IPR006058">
    <property type="entry name" value="2Fe2S_fd_BS"/>
</dbReference>
<dbReference type="AlphaFoldDB" id="A0A238X0D8"/>
<evidence type="ECO:0000256" key="3">
    <source>
        <dbReference type="ARBA" id="ARBA00023002"/>
    </source>
</evidence>
<dbReference type="PROSITE" id="PS51085">
    <property type="entry name" value="2FE2S_FER_2"/>
    <property type="match status" value="1"/>
</dbReference>
<dbReference type="InterPro" id="IPR051452">
    <property type="entry name" value="Diverse_Oxidoreductases"/>
</dbReference>
<dbReference type="InterPro" id="IPR002888">
    <property type="entry name" value="2Fe-2S-bd"/>
</dbReference>
<reference evidence="8" key="1">
    <citation type="submission" date="2017-06" db="EMBL/GenBank/DDBJ databases">
        <authorList>
            <person name="Varghese N."/>
            <person name="Submissions S."/>
        </authorList>
    </citation>
    <scope>NUCLEOTIDE SEQUENCE [LARGE SCALE GENOMIC DNA]</scope>
    <source>
        <strain evidence="8">DSM 27993</strain>
    </source>
</reference>
<evidence type="ECO:0000256" key="5">
    <source>
        <dbReference type="ARBA" id="ARBA00023014"/>
    </source>
</evidence>
<keyword evidence="3" id="KW-0560">Oxidoreductase</keyword>
<gene>
    <name evidence="7" type="ORF">SAMN04488111_1402</name>
</gene>
<dbReference type="EMBL" id="FZNX01000002">
    <property type="protein sequence ID" value="SNR52061.1"/>
    <property type="molecule type" value="Genomic_DNA"/>
</dbReference>
<dbReference type="InterPro" id="IPR012675">
    <property type="entry name" value="Beta-grasp_dom_sf"/>
</dbReference>
<dbReference type="SUPFAM" id="SSF47741">
    <property type="entry name" value="CO dehydrogenase ISP C-domain like"/>
    <property type="match status" value="1"/>
</dbReference>
<dbReference type="RefSeq" id="WP_089377727.1">
    <property type="nucleotide sequence ID" value="NZ_FZNX01000002.1"/>
</dbReference>
<dbReference type="OrthoDB" id="9796880at2"/>
<protein>
    <submittedName>
        <fullName evidence="7">Carbon-monoxide dehydrogenase small subunit</fullName>
    </submittedName>
</protein>
<evidence type="ECO:0000256" key="4">
    <source>
        <dbReference type="ARBA" id="ARBA00023004"/>
    </source>
</evidence>
<accession>A0A238X0D8</accession>
<dbReference type="GO" id="GO:0046872">
    <property type="term" value="F:metal ion binding"/>
    <property type="evidence" value="ECO:0007669"/>
    <property type="project" value="UniProtKB-KW"/>
</dbReference>
<dbReference type="SUPFAM" id="SSF54292">
    <property type="entry name" value="2Fe-2S ferredoxin-like"/>
    <property type="match status" value="1"/>
</dbReference>
<dbReference type="GO" id="GO:0016491">
    <property type="term" value="F:oxidoreductase activity"/>
    <property type="evidence" value="ECO:0007669"/>
    <property type="project" value="UniProtKB-KW"/>
</dbReference>